<comment type="caution">
    <text evidence="4">The sequence shown here is derived from an EMBL/GenBank/DDBJ whole genome shotgun (WGS) entry which is preliminary data.</text>
</comment>
<dbReference type="RefSeq" id="WP_171199360.1">
    <property type="nucleotide sequence ID" value="NZ_JABEND010000003.1"/>
</dbReference>
<dbReference type="Proteomes" id="UP000562984">
    <property type="component" value="Unassembled WGS sequence"/>
</dbReference>
<name>A0A849A6Q4_9ACTN</name>
<evidence type="ECO:0000256" key="1">
    <source>
        <dbReference type="ARBA" id="ARBA00022630"/>
    </source>
</evidence>
<dbReference type="Gene3D" id="3.20.20.70">
    <property type="entry name" value="Aldolase class I"/>
    <property type="match status" value="1"/>
</dbReference>
<dbReference type="InterPro" id="IPR013785">
    <property type="entry name" value="Aldolase_TIM"/>
</dbReference>
<organism evidence="4 5">
    <name type="scientific">Nakamurella aerolata</name>
    <dbReference type="NCBI Taxonomy" id="1656892"/>
    <lineage>
        <taxon>Bacteria</taxon>
        <taxon>Bacillati</taxon>
        <taxon>Actinomycetota</taxon>
        <taxon>Actinomycetes</taxon>
        <taxon>Nakamurellales</taxon>
        <taxon>Nakamurellaceae</taxon>
        <taxon>Nakamurella</taxon>
    </lineage>
</organism>
<keyword evidence="3" id="KW-0560">Oxidoreductase</keyword>
<evidence type="ECO:0000256" key="2">
    <source>
        <dbReference type="ARBA" id="ARBA00022643"/>
    </source>
</evidence>
<dbReference type="InterPro" id="IPR004136">
    <property type="entry name" value="NMO"/>
</dbReference>
<keyword evidence="4" id="KW-0503">Monooxygenase</keyword>
<evidence type="ECO:0000313" key="4">
    <source>
        <dbReference type="EMBL" id="NNG35717.1"/>
    </source>
</evidence>
<gene>
    <name evidence="4" type="ORF">HKD39_08330</name>
</gene>
<dbReference type="GO" id="GO:0018580">
    <property type="term" value="F:nitronate monooxygenase activity"/>
    <property type="evidence" value="ECO:0007669"/>
    <property type="project" value="InterPro"/>
</dbReference>
<evidence type="ECO:0000313" key="5">
    <source>
        <dbReference type="Proteomes" id="UP000562984"/>
    </source>
</evidence>
<dbReference type="PANTHER" id="PTHR32332">
    <property type="entry name" value="2-NITROPROPANE DIOXYGENASE"/>
    <property type="match status" value="1"/>
</dbReference>
<keyword evidence="1" id="KW-0285">Flavoprotein</keyword>
<dbReference type="EMBL" id="JABEND010000003">
    <property type="protein sequence ID" value="NNG35717.1"/>
    <property type="molecule type" value="Genomic_DNA"/>
</dbReference>
<reference evidence="4 5" key="1">
    <citation type="submission" date="2020-05" db="EMBL/GenBank/DDBJ databases">
        <title>Nakamurella sp. DB0629 isolated from air conditioner.</title>
        <authorList>
            <person name="Kim D.H."/>
            <person name="Kim D.-U."/>
        </authorList>
    </citation>
    <scope>NUCLEOTIDE SEQUENCE [LARGE SCALE GENOMIC DNA]</scope>
    <source>
        <strain evidence="4 5">DB0629</strain>
    </source>
</reference>
<keyword evidence="2" id="KW-0288">FMN</keyword>
<accession>A0A849A6Q4</accession>
<dbReference type="PANTHER" id="PTHR32332:SF31">
    <property type="entry name" value="2-NITROPROPANE DIOXYGENASE FAMILY, PUTATIVE (AFU_ORTHOLOGUE AFUA_2G09850)-RELATED"/>
    <property type="match status" value="1"/>
</dbReference>
<evidence type="ECO:0000256" key="3">
    <source>
        <dbReference type="ARBA" id="ARBA00023002"/>
    </source>
</evidence>
<proteinExistence type="predicted"/>
<keyword evidence="5" id="KW-1185">Reference proteome</keyword>
<dbReference type="Pfam" id="PF03060">
    <property type="entry name" value="NMO"/>
    <property type="match status" value="1"/>
</dbReference>
<dbReference type="CDD" id="cd04730">
    <property type="entry name" value="NPD_like"/>
    <property type="match status" value="1"/>
</dbReference>
<dbReference type="AlphaFoldDB" id="A0A849A6Q4"/>
<sequence length="326" mass="32785">MRSWLTDEFEISVPVLSAPMAGVAGGRLAGAVSAAGGMGLIGVHPGASADWLAEQIGSAAAPGRPFGIGFIGWALSAAAPGQPDPDELLRVAIDARPAVISISFGEIADHVGPLHDAGIAVLTQAGNVDEALAADAVGVDIIVARGGEGGGHGRNEVATLPLLQEVLDAVDTPVLAAGGIGNRRGLAAVLAAGAHGALVGSAFLACPEAANPAEAKQAVVEARSTDTIYSRIFDLAQSLPWPPQYGGRALRNEVTRAWAGREDELARGGPAVVALADQLKSARQAGDVAFAAVYAGQAVGLVESARSAAEVVAEFAAADELLARLR</sequence>
<dbReference type="SUPFAM" id="SSF51412">
    <property type="entry name" value="Inosine monophosphate dehydrogenase (IMPDH)"/>
    <property type="match status" value="1"/>
</dbReference>
<protein>
    <submittedName>
        <fullName evidence="4">Nitronate monooxygenase</fullName>
    </submittedName>
</protein>